<protein>
    <submittedName>
        <fullName evidence="8">ABC transporter permease</fullName>
    </submittedName>
</protein>
<evidence type="ECO:0000256" key="1">
    <source>
        <dbReference type="ARBA" id="ARBA00004651"/>
    </source>
</evidence>
<evidence type="ECO:0000256" key="4">
    <source>
        <dbReference type="ARBA" id="ARBA00022989"/>
    </source>
</evidence>
<keyword evidence="2" id="KW-1003">Cell membrane</keyword>
<keyword evidence="9" id="KW-1185">Reference proteome</keyword>
<feature type="domain" description="ABC-2 type transporter transmembrane" evidence="7">
    <location>
        <begin position="39"/>
        <end position="315"/>
    </location>
</feature>
<comment type="caution">
    <text evidence="8">The sequence shown here is derived from an EMBL/GenBank/DDBJ whole genome shotgun (WGS) entry which is preliminary data.</text>
</comment>
<dbReference type="InterPro" id="IPR013525">
    <property type="entry name" value="ABC2_TM"/>
</dbReference>
<evidence type="ECO:0000256" key="6">
    <source>
        <dbReference type="SAM" id="Phobius"/>
    </source>
</evidence>
<evidence type="ECO:0000256" key="5">
    <source>
        <dbReference type="ARBA" id="ARBA00023136"/>
    </source>
</evidence>
<evidence type="ECO:0000256" key="2">
    <source>
        <dbReference type="ARBA" id="ARBA00022475"/>
    </source>
</evidence>
<proteinExistence type="predicted"/>
<feature type="transmembrane region" description="Helical" evidence="6">
    <location>
        <begin position="269"/>
        <end position="293"/>
    </location>
</feature>
<dbReference type="GO" id="GO:0140359">
    <property type="term" value="F:ABC-type transporter activity"/>
    <property type="evidence" value="ECO:0007669"/>
    <property type="project" value="InterPro"/>
</dbReference>
<feature type="transmembrane region" description="Helical" evidence="6">
    <location>
        <begin position="300"/>
        <end position="318"/>
    </location>
</feature>
<dbReference type="GO" id="GO:0005886">
    <property type="term" value="C:plasma membrane"/>
    <property type="evidence" value="ECO:0007669"/>
    <property type="project" value="UniProtKB-SubCell"/>
</dbReference>
<keyword evidence="3 6" id="KW-0812">Transmembrane</keyword>
<keyword evidence="4 6" id="KW-1133">Transmembrane helix</keyword>
<accession>A0A3A6Q710</accession>
<dbReference type="OrthoDB" id="51659at2157"/>
<dbReference type="PANTHER" id="PTHR30294">
    <property type="entry name" value="MEMBRANE COMPONENT OF ABC TRANSPORTER YHHJ-RELATED"/>
    <property type="match status" value="1"/>
</dbReference>
<dbReference type="EMBL" id="QKNY01000001">
    <property type="protein sequence ID" value="RJX45208.1"/>
    <property type="molecule type" value="Genomic_DNA"/>
</dbReference>
<feature type="transmembrane region" description="Helical" evidence="6">
    <location>
        <begin position="187"/>
        <end position="209"/>
    </location>
</feature>
<feature type="transmembrane region" description="Helical" evidence="6">
    <location>
        <begin position="338"/>
        <end position="358"/>
    </location>
</feature>
<feature type="transmembrane region" description="Helical" evidence="6">
    <location>
        <begin position="38"/>
        <end position="64"/>
    </location>
</feature>
<gene>
    <name evidence="8" type="ORF">DM826_00490</name>
</gene>
<name>A0A3A6Q710_9EURY</name>
<reference evidence="8 9" key="1">
    <citation type="submission" date="2018-06" db="EMBL/GenBank/DDBJ databases">
        <title>Halonotius sp. F13-13 a new haloarchaeeon isolated from a solar saltern from Isla Cristina, Huelva, Spain.</title>
        <authorList>
            <person name="Duran-Viseras A."/>
            <person name="Sanchez-Porro C."/>
            <person name="Ventosa A."/>
        </authorList>
    </citation>
    <scope>NUCLEOTIDE SEQUENCE [LARGE SCALE GENOMIC DNA]</scope>
    <source>
        <strain evidence="8 9">F13-13</strain>
    </source>
</reference>
<dbReference type="Proteomes" id="UP000276588">
    <property type="component" value="Unassembled WGS sequence"/>
</dbReference>
<dbReference type="PANTHER" id="PTHR30294:SF38">
    <property type="entry name" value="TRANSPORT PERMEASE PROTEIN"/>
    <property type="match status" value="1"/>
</dbReference>
<evidence type="ECO:0000313" key="8">
    <source>
        <dbReference type="EMBL" id="RJX45208.1"/>
    </source>
</evidence>
<dbReference type="InterPro" id="IPR051449">
    <property type="entry name" value="ABC-2_transporter_component"/>
</dbReference>
<dbReference type="RefSeq" id="WP_120100130.1">
    <property type="nucleotide sequence ID" value="NZ_QKNY01000001.1"/>
</dbReference>
<evidence type="ECO:0000256" key="3">
    <source>
        <dbReference type="ARBA" id="ARBA00022692"/>
    </source>
</evidence>
<evidence type="ECO:0000259" key="7">
    <source>
        <dbReference type="Pfam" id="PF12698"/>
    </source>
</evidence>
<sequence length="366" mass="38625">MGDREWLRARWHAVADRVSDPRLTIAGRELRVLGREKTIILAVVIQLFVAAFSGFLVVGLVSLYDPGSVDGYQIDAAVTGEATNEMLEAIEERPAIEGTRYATTSEAYADFQDGAVNAVFQTTRSDGRIEVVMTAPEGSIETTLVVSEGQEALRALERNLRTERAASLSNPPLPLPPDTGGNPYYDFTYTILLPLLVFLPVFISGSITVDSLTAESEQGTLELLRVAPVTMVDIVDGKSAAMIAIAPLQAVAWLGLLSLNGVAVANAGWLATLVTAVTAIVVALSVAVSLLAPDRRSAQLLFSVAVLLFFAGATLLPGGPANTAARLAIDSATLSTRLAVLIYGVVGVAAVGAVRRLATRINPNTL</sequence>
<feature type="transmembrane region" description="Helical" evidence="6">
    <location>
        <begin position="240"/>
        <end position="263"/>
    </location>
</feature>
<dbReference type="Pfam" id="PF12698">
    <property type="entry name" value="ABC2_membrane_3"/>
    <property type="match status" value="1"/>
</dbReference>
<evidence type="ECO:0000313" key="9">
    <source>
        <dbReference type="Proteomes" id="UP000276588"/>
    </source>
</evidence>
<comment type="subcellular location">
    <subcellularLocation>
        <location evidence="1">Cell membrane</location>
        <topology evidence="1">Multi-pass membrane protein</topology>
    </subcellularLocation>
</comment>
<organism evidence="8 9">
    <name type="scientific">Halonotius aquaticus</name>
    <dbReference type="NCBI Taxonomy" id="2216978"/>
    <lineage>
        <taxon>Archaea</taxon>
        <taxon>Methanobacteriati</taxon>
        <taxon>Methanobacteriota</taxon>
        <taxon>Stenosarchaea group</taxon>
        <taxon>Halobacteria</taxon>
        <taxon>Halobacteriales</taxon>
        <taxon>Haloferacaceae</taxon>
        <taxon>Halonotius</taxon>
    </lineage>
</organism>
<dbReference type="AlphaFoldDB" id="A0A3A6Q710"/>
<keyword evidence="5 6" id="KW-0472">Membrane</keyword>